<reference evidence="18" key="3">
    <citation type="submission" date="2020-05" db="UniProtKB">
        <authorList>
            <consortium name="EnsemblMetazoa"/>
        </authorList>
    </citation>
    <scope>IDENTIFICATION</scope>
    <source>
        <strain evidence="18">Jacobina</strain>
    </source>
</reference>
<dbReference type="EMBL" id="AJWK01035289">
    <property type="status" value="NOT_ANNOTATED_CDS"/>
    <property type="molecule type" value="Genomic_DNA"/>
</dbReference>
<keyword evidence="19" id="KW-1185">Reference proteome</keyword>
<evidence type="ECO:0000256" key="6">
    <source>
        <dbReference type="ARBA" id="ARBA00008853"/>
    </source>
</evidence>
<comment type="cofactor">
    <cofactor evidence="2">
        <name>Ca(2+)</name>
        <dbReference type="ChEBI" id="CHEBI:29108"/>
    </cofactor>
</comment>
<dbReference type="InterPro" id="IPR011042">
    <property type="entry name" value="6-blade_b-propeller_TolB-like"/>
</dbReference>
<evidence type="ECO:0000256" key="14">
    <source>
        <dbReference type="PIRSR" id="PIRSR605511-1"/>
    </source>
</evidence>
<dbReference type="GO" id="GO:0005737">
    <property type="term" value="C:cytoplasm"/>
    <property type="evidence" value="ECO:0007669"/>
    <property type="project" value="UniProtKB-SubCell"/>
</dbReference>
<feature type="binding site" evidence="15">
    <location>
        <position position="115"/>
    </location>
    <ligand>
        <name>substrate</name>
    </ligand>
</feature>
<reference evidence="19" key="1">
    <citation type="submission" date="2012-05" db="EMBL/GenBank/DDBJ databases">
        <title>Whole Genome Assembly of Lutzomyia longipalpis.</title>
        <authorList>
            <person name="Richards S."/>
            <person name="Qu C."/>
            <person name="Dillon R."/>
            <person name="Worley K."/>
            <person name="Scherer S."/>
            <person name="Batterton M."/>
            <person name="Taylor A."/>
            <person name="Hawes A."/>
            <person name="Hernandez B."/>
            <person name="Kovar C."/>
            <person name="Mandapat C."/>
            <person name="Pham C."/>
            <person name="Qu C."/>
            <person name="Jing C."/>
            <person name="Bess C."/>
            <person name="Bandaranaike D."/>
            <person name="Ngo D."/>
            <person name="Ongeri F."/>
            <person name="Arias F."/>
            <person name="Lara F."/>
            <person name="Weissenberger G."/>
            <person name="Kamau G."/>
            <person name="Han H."/>
            <person name="Shen H."/>
            <person name="Dinh H."/>
            <person name="Khalil I."/>
            <person name="Jones J."/>
            <person name="Shafer J."/>
            <person name="Jayaseelan J."/>
            <person name="Quiroz J."/>
            <person name="Blankenburg K."/>
            <person name="Nguyen L."/>
            <person name="Jackson L."/>
            <person name="Francisco L."/>
            <person name="Tang L.-Y."/>
            <person name="Pu L.-L."/>
            <person name="Perales L."/>
            <person name="Lorensuhewa L."/>
            <person name="Munidasa M."/>
            <person name="Coyle M."/>
            <person name="Taylor M."/>
            <person name="Puazo M."/>
            <person name="Firestine M."/>
            <person name="Scheel M."/>
            <person name="Javaid M."/>
            <person name="Wang M."/>
            <person name="Li M."/>
            <person name="Tabassum N."/>
            <person name="Saada N."/>
            <person name="Osuji N."/>
            <person name="Aqrawi P."/>
            <person name="Fu Q."/>
            <person name="Thornton R."/>
            <person name="Raj R."/>
            <person name="Goodspeed R."/>
            <person name="Mata R."/>
            <person name="Najjar R."/>
            <person name="Gubbala S."/>
            <person name="Lee S."/>
            <person name="Denson S."/>
            <person name="Patil S."/>
            <person name="Macmil S."/>
            <person name="Qi S."/>
            <person name="Matskevitch T."/>
            <person name="Palculict T."/>
            <person name="Mathew T."/>
            <person name="Vee V."/>
            <person name="Velamala V."/>
            <person name="Korchina V."/>
            <person name="Cai W."/>
            <person name="Liu W."/>
            <person name="Dai W."/>
            <person name="Zou X."/>
            <person name="Zhu Y."/>
            <person name="Zhang Y."/>
            <person name="Wu Y.-Q."/>
            <person name="Xin Y."/>
            <person name="Nazarath L."/>
            <person name="Kovar C."/>
            <person name="Han Y."/>
            <person name="Muzny D."/>
            <person name="Gibbs R."/>
        </authorList>
    </citation>
    <scope>NUCLEOTIDE SEQUENCE [LARGE SCALE GENOMIC DNA]</scope>
    <source>
        <strain evidence="19">Jacobina</strain>
    </source>
</reference>
<evidence type="ECO:0000256" key="3">
    <source>
        <dbReference type="ARBA" id="ARBA00001936"/>
    </source>
</evidence>
<dbReference type="GO" id="GO:0004341">
    <property type="term" value="F:gluconolactonase activity"/>
    <property type="evidence" value="ECO:0007669"/>
    <property type="project" value="UniProtKB-EC"/>
</dbReference>
<evidence type="ECO:0000256" key="15">
    <source>
        <dbReference type="PIRSR" id="PIRSR605511-2"/>
    </source>
</evidence>
<evidence type="ECO:0000256" key="1">
    <source>
        <dbReference type="ARBA" id="ARBA00001589"/>
    </source>
</evidence>
<protein>
    <recommendedName>
        <fullName evidence="8">Regucalcin</fullName>
        <ecNumber evidence="7">3.1.1.17</ecNumber>
    </recommendedName>
    <alternativeName>
        <fullName evidence="13">Gluconolactonase</fullName>
    </alternativeName>
</protein>
<evidence type="ECO:0000256" key="12">
    <source>
        <dbReference type="ARBA" id="ARBA00022837"/>
    </source>
</evidence>
<keyword evidence="11" id="KW-0378">Hydrolase</keyword>
<evidence type="ECO:0000256" key="9">
    <source>
        <dbReference type="ARBA" id="ARBA00022490"/>
    </source>
</evidence>
<dbReference type="VEuPathDB" id="VectorBase:LLOJ010025"/>
<dbReference type="AlphaFoldDB" id="A0A1B0CY27"/>
<dbReference type="FunFam" id="2.120.10.30:FF:000027">
    <property type="entry name" value="Regucalcin homologue"/>
    <property type="match status" value="1"/>
</dbReference>
<dbReference type="PRINTS" id="PR01790">
    <property type="entry name" value="SMP30FAMILY"/>
</dbReference>
<name>A0A1B0CY27_LUTLO</name>
<accession>A0A1B0CY27</accession>
<comment type="cofactor">
    <cofactor evidence="4">
        <name>Mg(2+)</name>
        <dbReference type="ChEBI" id="CHEBI:18420"/>
    </cofactor>
</comment>
<evidence type="ECO:0000256" key="11">
    <source>
        <dbReference type="ARBA" id="ARBA00022801"/>
    </source>
</evidence>
<comment type="catalytic activity">
    <reaction evidence="1">
        <text>D-glucono-1,5-lactone + H2O = D-gluconate + H(+)</text>
        <dbReference type="Rhea" id="RHEA:10440"/>
        <dbReference type="ChEBI" id="CHEBI:15377"/>
        <dbReference type="ChEBI" id="CHEBI:15378"/>
        <dbReference type="ChEBI" id="CHEBI:16217"/>
        <dbReference type="ChEBI" id="CHEBI:18391"/>
        <dbReference type="EC" id="3.1.1.17"/>
    </reaction>
</comment>
<dbReference type="VEuPathDB" id="VectorBase:LLONM1_010856"/>
<evidence type="ECO:0000313" key="19">
    <source>
        <dbReference type="Proteomes" id="UP000092461"/>
    </source>
</evidence>
<comment type="similarity">
    <text evidence="6">Belongs to the SMP-30/CGR1 family.</text>
</comment>
<feature type="binding site" evidence="15">
    <location>
        <position position="161"/>
    </location>
    <ligand>
        <name>a divalent metal cation</name>
        <dbReference type="ChEBI" id="CHEBI:60240"/>
    </ligand>
</feature>
<dbReference type="Gene3D" id="2.120.10.30">
    <property type="entry name" value="TolB, C-terminal domain"/>
    <property type="match status" value="2"/>
</dbReference>
<comment type="cofactor">
    <cofactor evidence="3">
        <name>Mn(2+)</name>
        <dbReference type="ChEBI" id="CHEBI:29035"/>
    </cofactor>
</comment>
<dbReference type="EMBL" id="AJWK01035288">
    <property type="status" value="NOT_ANNOTATED_CDS"/>
    <property type="molecule type" value="Genomic_DNA"/>
</dbReference>
<reference evidence="17" key="2">
    <citation type="journal article" date="2020" name="BMC">
        <title>Leishmania infection induces a limited differential gene expression in the sand fly midgut.</title>
        <authorList>
            <person name="Coutinho-Abreu I.V."/>
            <person name="Serafim T.D."/>
            <person name="Meneses C."/>
            <person name="Kamhawi S."/>
            <person name="Oliveira F."/>
            <person name="Valenzuela J.G."/>
        </authorList>
    </citation>
    <scope>NUCLEOTIDE SEQUENCE</scope>
    <source>
        <strain evidence="17">Jacobina</strain>
        <tissue evidence="17">Midgut</tissue>
    </source>
</reference>
<dbReference type="SUPFAM" id="SSF63829">
    <property type="entry name" value="Calcium-dependent phosphotriesterase"/>
    <property type="match status" value="2"/>
</dbReference>
<feature type="domain" description="SMP-30/Gluconolactonase/LRE-like region" evidence="16">
    <location>
        <begin position="16"/>
        <end position="274"/>
    </location>
</feature>
<dbReference type="EC" id="3.1.1.17" evidence="7"/>
<evidence type="ECO:0000259" key="16">
    <source>
        <dbReference type="Pfam" id="PF08450"/>
    </source>
</evidence>
<dbReference type="EnsemblMetazoa" id="LLOJ010025-RA">
    <property type="protein sequence ID" value="LLOJ010025-PA"/>
    <property type="gene ID" value="LLOJ010025"/>
</dbReference>
<evidence type="ECO:0000256" key="4">
    <source>
        <dbReference type="ARBA" id="ARBA00001946"/>
    </source>
</evidence>
<dbReference type="Proteomes" id="UP000092461">
    <property type="component" value="Unassembled WGS sequence"/>
</dbReference>
<dbReference type="Pfam" id="PF08450">
    <property type="entry name" value="SGL"/>
    <property type="match status" value="3"/>
</dbReference>
<dbReference type="EMBL" id="GITU01001203">
    <property type="protein sequence ID" value="MBC1169906.1"/>
    <property type="molecule type" value="Transcribed_RNA"/>
</dbReference>
<evidence type="ECO:0000313" key="17">
    <source>
        <dbReference type="EMBL" id="MBC1169906.1"/>
    </source>
</evidence>
<evidence type="ECO:0000256" key="2">
    <source>
        <dbReference type="ARBA" id="ARBA00001913"/>
    </source>
</evidence>
<dbReference type="PRINTS" id="PR01791">
    <property type="entry name" value="REGUCALCIN"/>
</dbReference>
<keyword evidence="12" id="KW-0106">Calcium</keyword>
<sequence length="585" mass="64182">MATYKVEQLPAPLTNLGEGPHWDWQTQNLYYVDIYGGTINRYSYAENKTYTATVEKEPVISFIIPVEGNDSEFAIGIGRRVGIATWDGKSATATVTRLVGQVEQDDAKYKTNRFNDGKADPKGTMRLEECGDLFEAQFGSLYKSTRMAFYQKLKSNVSVSNGLAWNEKTNKFYYIDSCALDVKEYSYNPVTGDISNPRVVIDFSNDGERPSFVPDGMTIDSEGNLFVALWGGFKLFKINPNTGKIVQEIKIPCEQVTSAAFGGPNLDILYVTTAGTERNSPQPPPAGGVFAVTGLGVTGTKMTRANMATYKVEQLPAPLTNLGEGPHWDWQTQNLYYVDIYGGTINRYNYAENKTYTATVEKEPVISFIIPVEGNDSEFAIGIGRRVGIATWDGKSGNGTGTMRLEECGDLFEAQFGSLYKFNKDGVYQKLKSNVSVSNGLAWNEKTNKFYYIDSCALDVKEYSYNPVTGDISNPRVVIDFSNDGERPSFVPDGMTIDSEGNLFVALWGGFKLFKINPNTGKIVQEIKIPCEQVTSAAFGGPNLDILYVTTAGTERNSPQPPPAGGVFAVTGLGVTGTKMTRANV</sequence>
<dbReference type="GO" id="GO:0005509">
    <property type="term" value="F:calcium ion binding"/>
    <property type="evidence" value="ECO:0007669"/>
    <property type="project" value="InterPro"/>
</dbReference>
<feature type="active site" description="Proton donor/acceptor" evidence="14">
    <location>
        <position position="215"/>
    </location>
</feature>
<feature type="binding site" evidence="15">
    <location>
        <position position="18"/>
    </location>
    <ligand>
        <name>a divalent metal cation</name>
        <dbReference type="ChEBI" id="CHEBI:60240"/>
    </ligand>
</feature>
<dbReference type="GO" id="GO:0019853">
    <property type="term" value="P:L-ascorbic acid biosynthetic process"/>
    <property type="evidence" value="ECO:0007669"/>
    <property type="project" value="TreeGrafter"/>
</dbReference>
<dbReference type="GO" id="GO:0030234">
    <property type="term" value="F:enzyme regulator activity"/>
    <property type="evidence" value="ECO:0007669"/>
    <property type="project" value="InterPro"/>
</dbReference>
<feature type="binding site" evidence="15">
    <location>
        <position position="113"/>
    </location>
    <ligand>
        <name>substrate</name>
    </ligand>
</feature>
<evidence type="ECO:0000256" key="10">
    <source>
        <dbReference type="ARBA" id="ARBA00022723"/>
    </source>
</evidence>
<dbReference type="InterPro" id="IPR008367">
    <property type="entry name" value="Regucalcin"/>
</dbReference>
<dbReference type="InterPro" id="IPR013658">
    <property type="entry name" value="SGL"/>
</dbReference>
<evidence type="ECO:0000256" key="5">
    <source>
        <dbReference type="ARBA" id="ARBA00004496"/>
    </source>
</evidence>
<feature type="domain" description="SMP-30/Gluconolactonase/LRE-like region" evidence="16">
    <location>
        <begin position="322"/>
        <end position="392"/>
    </location>
</feature>
<dbReference type="InterPro" id="IPR005511">
    <property type="entry name" value="SMP-30"/>
</dbReference>
<comment type="subcellular location">
    <subcellularLocation>
        <location evidence="5">Cytoplasm</location>
    </subcellularLocation>
</comment>
<dbReference type="PANTHER" id="PTHR10907">
    <property type="entry name" value="REGUCALCIN"/>
    <property type="match status" value="1"/>
</dbReference>
<feature type="binding site" evidence="15">
    <location>
        <position position="215"/>
    </location>
    <ligand>
        <name>a divalent metal cation</name>
        <dbReference type="ChEBI" id="CHEBI:60240"/>
    </ligand>
</feature>
<organism evidence="18 19">
    <name type="scientific">Lutzomyia longipalpis</name>
    <name type="common">Sand fly</name>
    <dbReference type="NCBI Taxonomy" id="7200"/>
    <lineage>
        <taxon>Eukaryota</taxon>
        <taxon>Metazoa</taxon>
        <taxon>Ecdysozoa</taxon>
        <taxon>Arthropoda</taxon>
        <taxon>Hexapoda</taxon>
        <taxon>Insecta</taxon>
        <taxon>Pterygota</taxon>
        <taxon>Neoptera</taxon>
        <taxon>Endopterygota</taxon>
        <taxon>Diptera</taxon>
        <taxon>Nematocera</taxon>
        <taxon>Psychodoidea</taxon>
        <taxon>Psychodidae</taxon>
        <taxon>Lutzomyia</taxon>
        <taxon>Lutzomyia</taxon>
    </lineage>
</organism>
<keyword evidence="9" id="KW-0963">Cytoplasm</keyword>
<dbReference type="PANTHER" id="PTHR10907:SF66">
    <property type="entry name" value="MIP34848P1-RELATED"/>
    <property type="match status" value="1"/>
</dbReference>
<evidence type="ECO:0000256" key="8">
    <source>
        <dbReference type="ARBA" id="ARBA00016808"/>
    </source>
</evidence>
<keyword evidence="15" id="KW-0862">Zinc</keyword>
<feature type="binding site" evidence="15">
    <location>
        <position position="128"/>
    </location>
    <ligand>
        <name>substrate</name>
    </ligand>
</feature>
<keyword evidence="10 15" id="KW-0479">Metal-binding</keyword>
<evidence type="ECO:0000256" key="7">
    <source>
        <dbReference type="ARBA" id="ARBA00013227"/>
    </source>
</evidence>
<comment type="cofactor">
    <cofactor evidence="15">
        <name>Zn(2+)</name>
        <dbReference type="ChEBI" id="CHEBI:29105"/>
    </cofactor>
    <text evidence="15">Binds 1 divalent metal cation per subunit.</text>
</comment>
<evidence type="ECO:0000313" key="18">
    <source>
        <dbReference type="EnsemblMetazoa" id="LLOJ010025-PA"/>
    </source>
</evidence>
<proteinExistence type="inferred from homology"/>
<feature type="domain" description="SMP-30/Gluconolactonase/LRE-like region" evidence="16">
    <location>
        <begin position="400"/>
        <end position="552"/>
    </location>
</feature>
<evidence type="ECO:0000256" key="13">
    <source>
        <dbReference type="ARBA" id="ARBA00032464"/>
    </source>
</evidence>